<reference evidence="2" key="1">
    <citation type="submission" date="2021-08" db="EMBL/GenBank/DDBJ databases">
        <title>Complete genome sequence of Chryseobacterium sp strain PS-8.</title>
        <authorList>
            <person name="Das S.K."/>
        </authorList>
    </citation>
    <scope>NUCLEOTIDE SEQUENCE</scope>
    <source>
        <strain evidence="2">PS-8</strain>
    </source>
</reference>
<gene>
    <name evidence="2" type="ORF">H9Q08_16940</name>
</gene>
<organism evidence="2 3">
    <name type="scientific">Chryseobacterium indicum</name>
    <dbReference type="NCBI Taxonomy" id="2766954"/>
    <lineage>
        <taxon>Bacteria</taxon>
        <taxon>Pseudomonadati</taxon>
        <taxon>Bacteroidota</taxon>
        <taxon>Flavobacteriia</taxon>
        <taxon>Flavobacteriales</taxon>
        <taxon>Weeksellaceae</taxon>
        <taxon>Chryseobacterium group</taxon>
        <taxon>Chryseobacterium</taxon>
    </lineage>
</organism>
<sequence length="62" mass="7512">MYYHDTHSFYDKYYNEIEELREEYEQNTGTPIKIEGDLKNFFAWFAFEETAYQLAGELGLNQ</sequence>
<dbReference type="Proteomes" id="UP001430374">
    <property type="component" value="Unassembled WGS sequence"/>
</dbReference>
<proteinExistence type="predicted"/>
<comment type="caution">
    <text evidence="2">The sequence shown here is derived from an EMBL/GenBank/DDBJ whole genome shotgun (WGS) entry which is preliminary data.</text>
</comment>
<feature type="domain" description="DUF7222" evidence="1">
    <location>
        <begin position="2"/>
        <end position="58"/>
    </location>
</feature>
<dbReference type="Pfam" id="PF23864">
    <property type="entry name" value="DUF7222"/>
    <property type="match status" value="1"/>
</dbReference>
<name>A0ABS9C9I6_9FLAO</name>
<dbReference type="EMBL" id="JACSGT010000002">
    <property type="protein sequence ID" value="MCF2220973.1"/>
    <property type="molecule type" value="Genomic_DNA"/>
</dbReference>
<dbReference type="InterPro" id="IPR055646">
    <property type="entry name" value="DUF7222"/>
</dbReference>
<protein>
    <recommendedName>
        <fullName evidence="1">DUF7222 domain-containing protein</fullName>
    </recommendedName>
</protein>
<keyword evidence="3" id="KW-1185">Reference proteome</keyword>
<evidence type="ECO:0000313" key="2">
    <source>
        <dbReference type="EMBL" id="MCF2220973.1"/>
    </source>
</evidence>
<evidence type="ECO:0000259" key="1">
    <source>
        <dbReference type="Pfam" id="PF23864"/>
    </source>
</evidence>
<accession>A0ABS9C9I6</accession>
<evidence type="ECO:0000313" key="3">
    <source>
        <dbReference type="Proteomes" id="UP001430374"/>
    </source>
</evidence>